<evidence type="ECO:0000256" key="1">
    <source>
        <dbReference type="ARBA" id="ARBA00023015"/>
    </source>
</evidence>
<dbReference type="PRINTS" id="PR00032">
    <property type="entry name" value="HTHARAC"/>
</dbReference>
<dbReference type="PROSITE" id="PS01124">
    <property type="entry name" value="HTH_ARAC_FAMILY_2"/>
    <property type="match status" value="1"/>
</dbReference>
<protein>
    <submittedName>
        <fullName evidence="5">AraC family transcriptional regulator</fullName>
    </submittedName>
</protein>
<evidence type="ECO:0000256" key="2">
    <source>
        <dbReference type="ARBA" id="ARBA00023125"/>
    </source>
</evidence>
<feature type="domain" description="HTH araC/xylS-type" evidence="4">
    <location>
        <begin position="218"/>
        <end position="316"/>
    </location>
</feature>
<gene>
    <name evidence="5" type="ORF">PEDI_37430</name>
</gene>
<dbReference type="InterPro" id="IPR020449">
    <property type="entry name" value="Tscrpt_reg_AraC-type_HTH"/>
</dbReference>
<dbReference type="SUPFAM" id="SSF46689">
    <property type="entry name" value="Homeodomain-like"/>
    <property type="match status" value="2"/>
</dbReference>
<dbReference type="Pfam" id="PF12833">
    <property type="entry name" value="HTH_18"/>
    <property type="match status" value="1"/>
</dbReference>
<dbReference type="Proteomes" id="UP001310022">
    <property type="component" value="Unassembled WGS sequence"/>
</dbReference>
<dbReference type="GO" id="GO:0003700">
    <property type="term" value="F:DNA-binding transcription factor activity"/>
    <property type="evidence" value="ECO:0007669"/>
    <property type="project" value="InterPro"/>
</dbReference>
<sequence>MSNLYQYEISDLKEQLEKWEQLLDGRLEGHTLYVNNGNCRGQVEGYMLEEVELIVIQMDVFKSFIMERSGMRTTGWLPILVYQNSAVEVLTEEGEIFDLGLNEGIFFTNMPSGIHLKAGKDILVVVIRFKKALLEKWLGSASLYLGFDVDKSFLYFEPLVPQFRDTLNQIRKPEVEKELREYFFNIKCHEMIMQSVDALLKRDSLGQQSQAQDMIPIFNARNLLTQDLSKPLTIQQLSEKCGMSSTRLRILFKQVFGKTVHQYLDDYRFNEAKKRFEQGANNVTEVAYSIGYAHLGHFTAKFKKYFGLTPKQYAKYVNKNK</sequence>
<evidence type="ECO:0000259" key="4">
    <source>
        <dbReference type="PROSITE" id="PS01124"/>
    </source>
</evidence>
<organism evidence="5 6">
    <name type="scientific">Persicobacter diffluens</name>
    <dbReference type="NCBI Taxonomy" id="981"/>
    <lineage>
        <taxon>Bacteria</taxon>
        <taxon>Pseudomonadati</taxon>
        <taxon>Bacteroidota</taxon>
        <taxon>Cytophagia</taxon>
        <taxon>Cytophagales</taxon>
        <taxon>Persicobacteraceae</taxon>
        <taxon>Persicobacter</taxon>
    </lineage>
</organism>
<dbReference type="PANTHER" id="PTHR47893">
    <property type="entry name" value="REGULATORY PROTEIN PCHR"/>
    <property type="match status" value="1"/>
</dbReference>
<reference evidence="5 6" key="1">
    <citation type="submission" date="2021-12" db="EMBL/GenBank/DDBJ databases">
        <title>Genome sequencing of bacteria with rrn-lacking chromosome and rrn-plasmid.</title>
        <authorList>
            <person name="Anda M."/>
            <person name="Iwasaki W."/>
        </authorList>
    </citation>
    <scope>NUCLEOTIDE SEQUENCE [LARGE SCALE GENOMIC DNA]</scope>
    <source>
        <strain evidence="5 6">NBRC 15940</strain>
    </source>
</reference>
<dbReference type="SMART" id="SM00342">
    <property type="entry name" value="HTH_ARAC"/>
    <property type="match status" value="1"/>
</dbReference>
<dbReference type="InterPro" id="IPR018060">
    <property type="entry name" value="HTH_AraC"/>
</dbReference>
<proteinExistence type="predicted"/>
<keyword evidence="3" id="KW-0804">Transcription</keyword>
<comment type="caution">
    <text evidence="5">The sequence shown here is derived from an EMBL/GenBank/DDBJ whole genome shotgun (WGS) entry which is preliminary data.</text>
</comment>
<evidence type="ECO:0000256" key="3">
    <source>
        <dbReference type="ARBA" id="ARBA00023163"/>
    </source>
</evidence>
<dbReference type="EMBL" id="BQKE01000002">
    <property type="protein sequence ID" value="GJM63191.1"/>
    <property type="molecule type" value="Genomic_DNA"/>
</dbReference>
<keyword evidence="6" id="KW-1185">Reference proteome</keyword>
<name>A0AAN5ANB6_9BACT</name>
<dbReference type="InterPro" id="IPR009057">
    <property type="entry name" value="Homeodomain-like_sf"/>
</dbReference>
<dbReference type="PANTHER" id="PTHR47893:SF1">
    <property type="entry name" value="REGULATORY PROTEIN PCHR"/>
    <property type="match status" value="1"/>
</dbReference>
<dbReference type="Gene3D" id="1.10.10.60">
    <property type="entry name" value="Homeodomain-like"/>
    <property type="match status" value="1"/>
</dbReference>
<dbReference type="InterPro" id="IPR053142">
    <property type="entry name" value="PchR_regulatory_protein"/>
</dbReference>
<dbReference type="RefSeq" id="WP_338238393.1">
    <property type="nucleotide sequence ID" value="NZ_BQKE01000002.1"/>
</dbReference>
<dbReference type="AlphaFoldDB" id="A0AAN5ANB6"/>
<evidence type="ECO:0000313" key="6">
    <source>
        <dbReference type="Proteomes" id="UP001310022"/>
    </source>
</evidence>
<keyword evidence="2" id="KW-0238">DNA-binding</keyword>
<evidence type="ECO:0000313" key="5">
    <source>
        <dbReference type="EMBL" id="GJM63191.1"/>
    </source>
</evidence>
<keyword evidence="1" id="KW-0805">Transcription regulation</keyword>
<dbReference type="GO" id="GO:0043565">
    <property type="term" value="F:sequence-specific DNA binding"/>
    <property type="evidence" value="ECO:0007669"/>
    <property type="project" value="InterPro"/>
</dbReference>
<accession>A0AAN5ANB6</accession>